<keyword evidence="3 6" id="KW-0812">Transmembrane</keyword>
<sequence>MIANIRRIVRFRPTNGRNVVILKNIVASFAIKGSSLLLALLTMPAYIRFFDNQQVLGLWFTIITTLSWILNFDMGLGNGLRNRLVSALGENSVEKARGYISSTYLVTFGLVVLLGLFLGILVPLVDWNAVFNVSKENISSESLTAAVGFIFAGILAQLLLRTITSILFALQKAALPALLSLATNASLLAFVLLVEPGTSGHNVLMLAQAYALAANLPLVIATILVFATSLRHCLPWPSAFRFVDAVDVFQLGGTFFLLQILFMLLANTNPFLISRLSDPKDVVDFQVYSRPFTALSTLFVLALTPIWSAVTEAVVKSDFGWLDQLFKRLSVLAVMTTLVMFAFVPALQPFVDVWLGANAIHIDPGYALAFAASASVFAWNGVLSSIANGAGILRVQGIMLALGVALKLLIASTMTAATGAWIWVVVSDVAALVPYLVVQSVCLRRFTRNSGRCGKGAGS</sequence>
<keyword evidence="4 6" id="KW-1133">Transmembrane helix</keyword>
<feature type="transmembrane region" description="Helical" evidence="6">
    <location>
        <begin position="366"/>
        <end position="383"/>
    </location>
</feature>
<keyword evidence="5 6" id="KW-0472">Membrane</keyword>
<protein>
    <recommendedName>
        <fullName evidence="9">Membrane protein involved in the export of O-antigen and teichoic acid</fullName>
    </recommendedName>
</protein>
<feature type="transmembrane region" description="Helical" evidence="6">
    <location>
        <begin position="21"/>
        <end position="46"/>
    </location>
</feature>
<evidence type="ECO:0000256" key="3">
    <source>
        <dbReference type="ARBA" id="ARBA00022692"/>
    </source>
</evidence>
<accession>A0A1G6GGT5</accession>
<evidence type="ECO:0000256" key="2">
    <source>
        <dbReference type="ARBA" id="ARBA00022475"/>
    </source>
</evidence>
<dbReference type="PANTHER" id="PTHR30250">
    <property type="entry name" value="PST FAMILY PREDICTED COLANIC ACID TRANSPORTER"/>
    <property type="match status" value="1"/>
</dbReference>
<feature type="transmembrane region" description="Helical" evidence="6">
    <location>
        <begin position="329"/>
        <end position="346"/>
    </location>
</feature>
<proteinExistence type="predicted"/>
<dbReference type="PANTHER" id="PTHR30250:SF11">
    <property type="entry name" value="O-ANTIGEN TRANSPORTER-RELATED"/>
    <property type="match status" value="1"/>
</dbReference>
<feature type="transmembrane region" description="Helical" evidence="6">
    <location>
        <begin position="98"/>
        <end position="122"/>
    </location>
</feature>
<feature type="transmembrane region" description="Helical" evidence="6">
    <location>
        <begin position="206"/>
        <end position="227"/>
    </location>
</feature>
<dbReference type="GO" id="GO:0005886">
    <property type="term" value="C:plasma membrane"/>
    <property type="evidence" value="ECO:0007669"/>
    <property type="project" value="UniProtKB-SubCell"/>
</dbReference>
<feature type="transmembrane region" description="Helical" evidence="6">
    <location>
        <begin position="420"/>
        <end position="438"/>
    </location>
</feature>
<dbReference type="Proteomes" id="UP000199086">
    <property type="component" value="Unassembled WGS sequence"/>
</dbReference>
<reference evidence="7 8" key="1">
    <citation type="submission" date="2016-06" db="EMBL/GenBank/DDBJ databases">
        <authorList>
            <person name="Olsen C.W."/>
            <person name="Carey S."/>
            <person name="Hinshaw L."/>
            <person name="Karasin A.I."/>
        </authorList>
    </citation>
    <scope>NUCLEOTIDE SEQUENCE [LARGE SCALE GENOMIC DNA]</scope>
    <source>
        <strain evidence="7 8">LZ-22</strain>
    </source>
</reference>
<keyword evidence="2" id="KW-1003">Cell membrane</keyword>
<feature type="transmembrane region" description="Helical" evidence="6">
    <location>
        <begin position="395"/>
        <end position="414"/>
    </location>
</feature>
<name>A0A1G6GGT5_9ACTN</name>
<dbReference type="STRING" id="1577474.GA0111570_102186"/>
<feature type="transmembrane region" description="Helical" evidence="6">
    <location>
        <begin position="58"/>
        <end position="77"/>
    </location>
</feature>
<dbReference type="AlphaFoldDB" id="A0A1G6GGT5"/>
<feature type="transmembrane region" description="Helical" evidence="6">
    <location>
        <begin position="173"/>
        <end position="194"/>
    </location>
</feature>
<feature type="transmembrane region" description="Helical" evidence="6">
    <location>
        <begin position="287"/>
        <end position="308"/>
    </location>
</feature>
<evidence type="ECO:0000256" key="6">
    <source>
        <dbReference type="SAM" id="Phobius"/>
    </source>
</evidence>
<evidence type="ECO:0000313" key="7">
    <source>
        <dbReference type="EMBL" id="SDB80396.1"/>
    </source>
</evidence>
<dbReference type="EMBL" id="FMYF01000002">
    <property type="protein sequence ID" value="SDB80396.1"/>
    <property type="molecule type" value="Genomic_DNA"/>
</dbReference>
<dbReference type="InterPro" id="IPR050833">
    <property type="entry name" value="Poly_Biosynth_Transport"/>
</dbReference>
<evidence type="ECO:0008006" key="9">
    <source>
        <dbReference type="Google" id="ProtNLM"/>
    </source>
</evidence>
<evidence type="ECO:0000256" key="1">
    <source>
        <dbReference type="ARBA" id="ARBA00004651"/>
    </source>
</evidence>
<evidence type="ECO:0000313" key="8">
    <source>
        <dbReference type="Proteomes" id="UP000199086"/>
    </source>
</evidence>
<evidence type="ECO:0000256" key="4">
    <source>
        <dbReference type="ARBA" id="ARBA00022989"/>
    </source>
</evidence>
<evidence type="ECO:0000256" key="5">
    <source>
        <dbReference type="ARBA" id="ARBA00023136"/>
    </source>
</evidence>
<keyword evidence="8" id="KW-1185">Reference proteome</keyword>
<feature type="transmembrane region" description="Helical" evidence="6">
    <location>
        <begin position="142"/>
        <end position="161"/>
    </location>
</feature>
<organism evidence="7 8">
    <name type="scientific">Raineyella antarctica</name>
    <dbReference type="NCBI Taxonomy" id="1577474"/>
    <lineage>
        <taxon>Bacteria</taxon>
        <taxon>Bacillati</taxon>
        <taxon>Actinomycetota</taxon>
        <taxon>Actinomycetes</taxon>
        <taxon>Propionibacteriales</taxon>
        <taxon>Propionibacteriaceae</taxon>
        <taxon>Raineyella</taxon>
    </lineage>
</organism>
<feature type="transmembrane region" description="Helical" evidence="6">
    <location>
        <begin position="248"/>
        <end position="267"/>
    </location>
</feature>
<comment type="subcellular location">
    <subcellularLocation>
        <location evidence="1">Cell membrane</location>
        <topology evidence="1">Multi-pass membrane protein</topology>
    </subcellularLocation>
</comment>
<gene>
    <name evidence="7" type="ORF">GA0111570_102186</name>
</gene>